<gene>
    <name evidence="11" type="ORF">ERJ68_09400</name>
</gene>
<dbReference type="GO" id="GO:0170057">
    <property type="term" value="F:RNA ligase (GTP) activity"/>
    <property type="evidence" value="ECO:0007669"/>
    <property type="project" value="UniProtKB-EC"/>
</dbReference>
<evidence type="ECO:0000256" key="10">
    <source>
        <dbReference type="SAM" id="MobiDB-lite"/>
    </source>
</evidence>
<comment type="catalytic activity">
    <reaction evidence="8">
        <text>a 3'-end 3'-phospho-ribonucleotide-RNA + a 5'-end dephospho-ribonucleoside-RNA + GTP = a ribonucleotidyl-ribonucleotide-RNA + GMP + diphosphate</text>
        <dbReference type="Rhea" id="RHEA:68076"/>
        <dbReference type="Rhea" id="RHEA-COMP:10463"/>
        <dbReference type="Rhea" id="RHEA-COMP:13936"/>
        <dbReference type="Rhea" id="RHEA-COMP:17355"/>
        <dbReference type="ChEBI" id="CHEBI:33019"/>
        <dbReference type="ChEBI" id="CHEBI:37565"/>
        <dbReference type="ChEBI" id="CHEBI:58115"/>
        <dbReference type="ChEBI" id="CHEBI:83062"/>
        <dbReference type="ChEBI" id="CHEBI:138284"/>
        <dbReference type="ChEBI" id="CHEBI:173118"/>
        <dbReference type="EC" id="6.5.1.8"/>
    </reaction>
</comment>
<proteinExistence type="predicted"/>
<dbReference type="Gene3D" id="3.90.1860.10">
    <property type="entry name" value="tRNA-splicing ligase RtcB"/>
    <property type="match status" value="1"/>
</dbReference>
<dbReference type="Proteomes" id="UP000315454">
    <property type="component" value="Unassembled WGS sequence"/>
</dbReference>
<dbReference type="SUPFAM" id="SSF103365">
    <property type="entry name" value="Hypothetical protein PH1602"/>
    <property type="match status" value="1"/>
</dbReference>
<name>A0A524RRE8_9CHRO</name>
<evidence type="ECO:0000256" key="7">
    <source>
        <dbReference type="ARBA" id="ARBA00023211"/>
    </source>
</evidence>
<evidence type="ECO:0000313" key="11">
    <source>
        <dbReference type="EMBL" id="TGH18145.1"/>
    </source>
</evidence>
<dbReference type="GO" id="GO:0006281">
    <property type="term" value="P:DNA repair"/>
    <property type="evidence" value="ECO:0007669"/>
    <property type="project" value="TreeGrafter"/>
</dbReference>
<evidence type="ECO:0000256" key="2">
    <source>
        <dbReference type="ARBA" id="ARBA00022598"/>
    </source>
</evidence>
<accession>A0A524RRE8</accession>
<evidence type="ECO:0000313" key="12">
    <source>
        <dbReference type="Proteomes" id="UP000315454"/>
    </source>
</evidence>
<sequence>MPFVQRHVAVMPDVHWRLGATVGSVIPTKGAIVPAAVGVDIPAHSGTIPPASSAPASSPKTPTSEEAHS</sequence>
<keyword evidence="7 9" id="KW-0464">Manganese</keyword>
<keyword evidence="3 9" id="KW-0479">Metal-binding</keyword>
<dbReference type="InterPro" id="IPR036025">
    <property type="entry name" value="RtcB-like_sf"/>
</dbReference>
<evidence type="ECO:0000256" key="9">
    <source>
        <dbReference type="PIRSR" id="PIRSR601233-3"/>
    </source>
</evidence>
<dbReference type="InterPro" id="IPR001233">
    <property type="entry name" value="RtcB"/>
</dbReference>
<dbReference type="EMBL" id="SRMN01000201">
    <property type="protein sequence ID" value="TGH18145.1"/>
    <property type="molecule type" value="Genomic_DNA"/>
</dbReference>
<dbReference type="GO" id="GO:0003909">
    <property type="term" value="F:DNA ligase activity"/>
    <property type="evidence" value="ECO:0007669"/>
    <property type="project" value="TreeGrafter"/>
</dbReference>
<dbReference type="EC" id="6.5.1.8" evidence="1"/>
<dbReference type="PANTHER" id="PTHR43749">
    <property type="entry name" value="RNA-SPLICING LIGASE RTCB"/>
    <property type="match status" value="1"/>
</dbReference>
<evidence type="ECO:0000256" key="3">
    <source>
        <dbReference type="ARBA" id="ARBA00022723"/>
    </source>
</evidence>
<comment type="cofactor">
    <cofactor evidence="9">
        <name>Mn(2+)</name>
        <dbReference type="ChEBI" id="CHEBI:29035"/>
    </cofactor>
    <text evidence="9">Binds 2 manganese ions per subunit.</text>
</comment>
<dbReference type="InterPro" id="IPR052915">
    <property type="entry name" value="RtcB-like"/>
</dbReference>
<keyword evidence="4" id="KW-0547">Nucleotide-binding</keyword>
<reference evidence="11 12" key="1">
    <citation type="journal article" date="2019" name="mSystems">
        <title>Life at home and on the roam: Genomic adaptions reflect the dual lifestyle of an intracellular, facultative symbiont.</title>
        <authorList>
            <person name="Burgsdorf I."/>
        </authorList>
    </citation>
    <scope>NUCLEOTIDE SEQUENCE [LARGE SCALE GENOMIC DNA]</scope>
    <source>
        <strain evidence="11">277cI</strain>
    </source>
</reference>
<keyword evidence="5" id="KW-0692">RNA repair</keyword>
<dbReference type="GO" id="GO:0005525">
    <property type="term" value="F:GTP binding"/>
    <property type="evidence" value="ECO:0007669"/>
    <property type="project" value="UniProtKB-KW"/>
</dbReference>
<keyword evidence="2" id="KW-0436">Ligase</keyword>
<dbReference type="PANTHER" id="PTHR43749:SF2">
    <property type="entry name" value="RNA-SPLICING LIGASE RTCB"/>
    <property type="match status" value="1"/>
</dbReference>
<feature type="compositionally biased region" description="Low complexity" evidence="10">
    <location>
        <begin position="47"/>
        <end position="62"/>
    </location>
</feature>
<keyword evidence="6" id="KW-0342">GTP-binding</keyword>
<evidence type="ECO:0000256" key="5">
    <source>
        <dbReference type="ARBA" id="ARBA00022800"/>
    </source>
</evidence>
<evidence type="ECO:0000256" key="8">
    <source>
        <dbReference type="ARBA" id="ARBA00047746"/>
    </source>
</evidence>
<evidence type="ECO:0000256" key="6">
    <source>
        <dbReference type="ARBA" id="ARBA00023134"/>
    </source>
</evidence>
<feature type="region of interest" description="Disordered" evidence="10">
    <location>
        <begin position="43"/>
        <end position="69"/>
    </location>
</feature>
<dbReference type="Pfam" id="PF01139">
    <property type="entry name" value="RtcB"/>
    <property type="match status" value="1"/>
</dbReference>
<evidence type="ECO:0000256" key="1">
    <source>
        <dbReference type="ARBA" id="ARBA00012726"/>
    </source>
</evidence>
<dbReference type="GO" id="GO:0006396">
    <property type="term" value="P:RNA processing"/>
    <property type="evidence" value="ECO:0007669"/>
    <property type="project" value="InterPro"/>
</dbReference>
<evidence type="ECO:0000256" key="4">
    <source>
        <dbReference type="ARBA" id="ARBA00022741"/>
    </source>
</evidence>
<feature type="binding site" evidence="9">
    <location>
        <position position="40"/>
    </location>
    <ligand>
        <name>Mn(2+)</name>
        <dbReference type="ChEBI" id="CHEBI:29035"/>
        <label>1</label>
    </ligand>
</feature>
<comment type="caution">
    <text evidence="11">The sequence shown here is derived from an EMBL/GenBank/DDBJ whole genome shotgun (WGS) entry which is preliminary data.</text>
</comment>
<protein>
    <recommendedName>
        <fullName evidence="1">3'-phosphate/5'-hydroxy nucleic acid ligase</fullName>
        <ecNumber evidence="1">6.5.1.8</ecNumber>
    </recommendedName>
</protein>
<dbReference type="GO" id="GO:0030145">
    <property type="term" value="F:manganese ion binding"/>
    <property type="evidence" value="ECO:0007669"/>
    <property type="project" value="TreeGrafter"/>
</dbReference>
<organism evidence="11 12">
    <name type="scientific">Aphanocapsa feldmannii 277cI</name>
    <dbReference type="NCBI Taxonomy" id="2507554"/>
    <lineage>
        <taxon>Bacteria</taxon>
        <taxon>Bacillati</taxon>
        <taxon>Cyanobacteriota</taxon>
        <taxon>Cyanophyceae</taxon>
        <taxon>Oscillatoriophycideae</taxon>
        <taxon>Chroococcales</taxon>
        <taxon>Microcystaceae</taxon>
        <taxon>Aphanocapsa</taxon>
    </lineage>
</organism>
<dbReference type="AlphaFoldDB" id="A0A524RRE8"/>
<dbReference type="GO" id="GO:0042245">
    <property type="term" value="P:RNA repair"/>
    <property type="evidence" value="ECO:0007669"/>
    <property type="project" value="UniProtKB-KW"/>
</dbReference>